<dbReference type="EMBL" id="JAPZVM010000004">
    <property type="protein sequence ID" value="MCZ8372413.1"/>
    <property type="molecule type" value="Genomic_DNA"/>
</dbReference>
<protein>
    <submittedName>
        <fullName evidence="1">Uncharacterized protein</fullName>
    </submittedName>
</protein>
<comment type="caution">
    <text evidence="1">The sequence shown here is derived from an EMBL/GenBank/DDBJ whole genome shotgun (WGS) entry which is preliminary data.</text>
</comment>
<dbReference type="RefSeq" id="WP_269877612.1">
    <property type="nucleotide sequence ID" value="NZ_JAPZVM010000004.1"/>
</dbReference>
<reference evidence="1" key="1">
    <citation type="submission" date="2022-12" db="EMBL/GenBank/DDBJ databases">
        <title>Phocaeicola acetigenes sp. nov., isolated feces from a healthy human.</title>
        <authorList>
            <person name="Do H."/>
            <person name="Ha Y.B."/>
            <person name="Kim J.-S."/>
            <person name="Suh M.K."/>
            <person name="Kim H.S."/>
            <person name="Lee J.-S."/>
        </authorList>
    </citation>
    <scope>NUCLEOTIDE SEQUENCE</scope>
    <source>
        <strain evidence="1">KGMB11183</strain>
    </source>
</reference>
<organism evidence="1 2">
    <name type="scientific">Phocaeicola acetigenes</name>
    <dbReference type="NCBI Taxonomy" id="3016083"/>
    <lineage>
        <taxon>Bacteria</taxon>
        <taxon>Pseudomonadati</taxon>
        <taxon>Bacteroidota</taxon>
        <taxon>Bacteroidia</taxon>
        <taxon>Bacteroidales</taxon>
        <taxon>Bacteroidaceae</taxon>
        <taxon>Phocaeicola</taxon>
    </lineage>
</organism>
<proteinExistence type="predicted"/>
<name>A0ABT4PH77_9BACT</name>
<keyword evidence="2" id="KW-1185">Reference proteome</keyword>
<gene>
    <name evidence="1" type="ORF">O6P32_06775</name>
</gene>
<sequence>MKMDFSSDMGINVDNDSTWQFKGRVLRVRTNHYGDISHIGYKLFDSSWASHYEARPLLDFIERYALEQDVKIEGIDKAEAASRKNVTFLQGDASLLKKITSEKMLRIKEVERRYYCVEWGEDSLRIKMNVPADYQVLVGANAIELEAIFERDLKRTSSLLFSNKLPENWKKGSFSYSEQFCIVSNGCYLSDEIRSDLYLNKKKDNGQEYVVLIDKAKPLQSITNILLTGCMNKDIPMMLTIDKYGYSKVKLEVSLQQVLRFFFQDGCSPYLGIKTYDGTVLTATLFALNSKMGYNHMLSLEVPMSILLEETGTIKGEVYVYTPLQNITEKFFTNDIRSNKP</sequence>
<accession>A0ABT4PH77</accession>
<evidence type="ECO:0000313" key="1">
    <source>
        <dbReference type="EMBL" id="MCZ8372413.1"/>
    </source>
</evidence>
<dbReference type="Proteomes" id="UP001141933">
    <property type="component" value="Unassembled WGS sequence"/>
</dbReference>
<evidence type="ECO:0000313" key="2">
    <source>
        <dbReference type="Proteomes" id="UP001141933"/>
    </source>
</evidence>